<sequence length="189" mass="20316">MSAREYAAEAVGWSRLAGLLSAADDREEVQACWDIGEQEAGLELLVDRLLGQGAGVEESARAELAVMAEQWGEWDWLGARIAALPLVGEVAGRLRVLHDGAEETRPAGFVLPEHPLAASVLVPWLVCAPCERVLARAHRREEWGALSFLAEGYVVFGPGFTPVVFLREEPGAAWDALVALRDGCGRGCG</sequence>
<name>A0A6G3XDI1_9ACTN</name>
<dbReference type="AlphaFoldDB" id="A0A6G3XDI1"/>
<comment type="caution">
    <text evidence="1">The sequence shown here is derived from an EMBL/GenBank/DDBJ whole genome shotgun (WGS) entry which is preliminary data.</text>
</comment>
<accession>A0A6G3XDI1</accession>
<protein>
    <submittedName>
        <fullName evidence="1">Uncharacterized protein</fullName>
    </submittedName>
</protein>
<proteinExistence type="predicted"/>
<gene>
    <name evidence="1" type="ORF">G3M58_55870</name>
</gene>
<evidence type="ECO:0000313" key="1">
    <source>
        <dbReference type="EMBL" id="NEE15734.1"/>
    </source>
</evidence>
<dbReference type="EMBL" id="JAAGMN010005846">
    <property type="protein sequence ID" value="NEE15734.1"/>
    <property type="molecule type" value="Genomic_DNA"/>
</dbReference>
<reference evidence="1" key="1">
    <citation type="submission" date="2020-01" db="EMBL/GenBank/DDBJ databases">
        <title>Insect and environment-associated Actinomycetes.</title>
        <authorList>
            <person name="Currrie C."/>
            <person name="Chevrette M."/>
            <person name="Carlson C."/>
            <person name="Stubbendieck R."/>
            <person name="Wendt-Pienkowski E."/>
        </authorList>
    </citation>
    <scope>NUCLEOTIDE SEQUENCE</scope>
    <source>
        <strain evidence="1">SID7499</strain>
    </source>
</reference>
<organism evidence="1">
    <name type="scientific">Streptomyces sp. SID7499</name>
    <dbReference type="NCBI Taxonomy" id="2706086"/>
    <lineage>
        <taxon>Bacteria</taxon>
        <taxon>Bacillati</taxon>
        <taxon>Actinomycetota</taxon>
        <taxon>Actinomycetes</taxon>
        <taxon>Kitasatosporales</taxon>
        <taxon>Streptomycetaceae</taxon>
        <taxon>Streptomyces</taxon>
    </lineage>
</organism>